<feature type="region of interest" description="Disordered" evidence="3">
    <location>
        <begin position="207"/>
        <end position="315"/>
    </location>
</feature>
<keyword evidence="6" id="KW-1185">Reference proteome</keyword>
<proteinExistence type="predicted"/>
<dbReference type="Proteomes" id="UP000186883">
    <property type="component" value="Unassembled WGS sequence"/>
</dbReference>
<comment type="caution">
    <text evidence="5">The sequence shown here is derived from an EMBL/GenBank/DDBJ whole genome shotgun (WGS) entry which is preliminary data.</text>
</comment>
<gene>
    <name evidence="5" type="ORF">ATP06_0218245</name>
</gene>
<name>A0ABX3DTK4_9PSEU</name>
<evidence type="ECO:0000256" key="1">
    <source>
        <dbReference type="ARBA" id="ARBA00022676"/>
    </source>
</evidence>
<feature type="domain" description="Glycosyltransferase subfamily 4-like N-terminal" evidence="4">
    <location>
        <begin position="18"/>
        <end position="75"/>
    </location>
</feature>
<evidence type="ECO:0000313" key="5">
    <source>
        <dbReference type="EMBL" id="OKA07744.1"/>
    </source>
</evidence>
<evidence type="ECO:0000256" key="3">
    <source>
        <dbReference type="SAM" id="MobiDB-lite"/>
    </source>
</evidence>
<evidence type="ECO:0000313" key="6">
    <source>
        <dbReference type="Proteomes" id="UP000186883"/>
    </source>
</evidence>
<accession>A0ABX3DTK4</accession>
<protein>
    <recommendedName>
        <fullName evidence="4">Glycosyltransferase subfamily 4-like N-terminal domain-containing protein</fullName>
    </recommendedName>
</protein>
<dbReference type="SUPFAM" id="SSF53756">
    <property type="entry name" value="UDP-Glycosyltransferase/glycogen phosphorylase"/>
    <property type="match status" value="1"/>
</dbReference>
<keyword evidence="1" id="KW-0328">Glycosyltransferase</keyword>
<dbReference type="Pfam" id="PF13439">
    <property type="entry name" value="Glyco_transf_4"/>
    <property type="match status" value="1"/>
</dbReference>
<feature type="region of interest" description="Disordered" evidence="3">
    <location>
        <begin position="150"/>
        <end position="171"/>
    </location>
</feature>
<evidence type="ECO:0000259" key="4">
    <source>
        <dbReference type="Pfam" id="PF13439"/>
    </source>
</evidence>
<feature type="compositionally biased region" description="Basic residues" evidence="3">
    <location>
        <begin position="157"/>
        <end position="171"/>
    </location>
</feature>
<dbReference type="Gene3D" id="3.40.50.2000">
    <property type="entry name" value="Glycogen Phosphorylase B"/>
    <property type="match status" value="1"/>
</dbReference>
<evidence type="ECO:0000256" key="2">
    <source>
        <dbReference type="ARBA" id="ARBA00022679"/>
    </source>
</evidence>
<feature type="compositionally biased region" description="Basic residues" evidence="3">
    <location>
        <begin position="236"/>
        <end position="265"/>
    </location>
</feature>
<dbReference type="EMBL" id="LOBU02000013">
    <property type="protein sequence ID" value="OKA07744.1"/>
    <property type="molecule type" value="Genomic_DNA"/>
</dbReference>
<feature type="compositionally biased region" description="Basic and acidic residues" evidence="3">
    <location>
        <begin position="269"/>
        <end position="278"/>
    </location>
</feature>
<sequence length="402" mass="44788">MSALRIALLTYRANPRSGGQGVYVRHLSRELAALGHRVEVLSGPPYPEVDDGVRLTKLPGLDLFAEPDPFRTPRPRELRDLPSWIEFLGMRRGGFPEPLAFSLRVARHLATTVTGREATRVKRWYGFADMQHRVARRLPTLTVAVRWSPRSVEPSRSRHGAGRRRAARRGRSRLRLAGAEPAFRRLVGGRVPRRRDQCVHYGHELHRLRRGRGPAPLSAARRPRVPGADVAGGGQGHRRRPRATAVVGRHRLAGRPRRPARHRVQQHPSRADPGDRPHGFAGSEPSTVAELGSPSSRGTDRRAGVVRRETTRDGLVLPDPGLGGDRFRRHRAVGRGMRAAELLACLARLRHEDGSYWTGYQFADDEFWPDERTTWTAGAVLLATAALDGDPATCDVFGEHRV</sequence>
<feature type="compositionally biased region" description="Basic and acidic residues" evidence="3">
    <location>
        <begin position="298"/>
        <end position="312"/>
    </location>
</feature>
<keyword evidence="2" id="KW-0808">Transferase</keyword>
<reference evidence="5" key="1">
    <citation type="submission" date="2016-11" db="EMBL/GenBank/DDBJ databases">
        <title>Genome sequencing of Amycolatopsis regifaucium.</title>
        <authorList>
            <person name="Mayilraj S."/>
            <person name="Kaur N."/>
        </authorList>
    </citation>
    <scope>NUCLEOTIDE SEQUENCE [LARGE SCALE GENOMIC DNA]</scope>
    <source>
        <strain evidence="5">GY080</strain>
    </source>
</reference>
<dbReference type="InterPro" id="IPR028098">
    <property type="entry name" value="Glyco_trans_4-like_N"/>
</dbReference>
<organism evidence="5 6">
    <name type="scientific">Amycolatopsis regifaucium</name>
    <dbReference type="NCBI Taxonomy" id="546365"/>
    <lineage>
        <taxon>Bacteria</taxon>
        <taxon>Bacillati</taxon>
        <taxon>Actinomycetota</taxon>
        <taxon>Actinomycetes</taxon>
        <taxon>Pseudonocardiales</taxon>
        <taxon>Pseudonocardiaceae</taxon>
        <taxon>Amycolatopsis</taxon>
    </lineage>
</organism>